<feature type="transmembrane region" description="Helical" evidence="4">
    <location>
        <begin position="348"/>
        <end position="373"/>
    </location>
</feature>
<dbReference type="STRING" id="399739.Pmen_2730"/>
<dbReference type="GO" id="GO:0052621">
    <property type="term" value="F:diguanylate cyclase activity"/>
    <property type="evidence" value="ECO:0007669"/>
    <property type="project" value="UniProtKB-EC"/>
</dbReference>
<evidence type="ECO:0000256" key="3">
    <source>
        <dbReference type="ARBA" id="ARBA00012528"/>
    </source>
</evidence>
<evidence type="ECO:0000256" key="4">
    <source>
        <dbReference type="SAM" id="Phobius"/>
    </source>
</evidence>
<proteinExistence type="predicted"/>
<dbReference type="InterPro" id="IPR011623">
    <property type="entry name" value="7TMR_DISM_rcpt_extracell_dom1"/>
</dbReference>
<dbReference type="EMBL" id="CP000680">
    <property type="protein sequence ID" value="ABP85485.1"/>
    <property type="molecule type" value="Genomic_DNA"/>
</dbReference>
<dbReference type="HOGENOM" id="CLU_000445_105_4_6"/>
<reference evidence="6" key="1">
    <citation type="submission" date="2007-04" db="EMBL/GenBank/DDBJ databases">
        <title>Complete sequence of Pseudomonas mendocina ymp.</title>
        <authorList>
            <consortium name="US DOE Joint Genome Institute"/>
            <person name="Copeland A."/>
            <person name="Lucas S."/>
            <person name="Lapidus A."/>
            <person name="Barry K."/>
            <person name="Glavina del Rio T."/>
            <person name="Dalin E."/>
            <person name="Tice H."/>
            <person name="Pitluck S."/>
            <person name="Kiss H."/>
            <person name="Brettin T."/>
            <person name="Detter J.C."/>
            <person name="Bruce D."/>
            <person name="Han C."/>
            <person name="Schmutz J."/>
            <person name="Larimer F."/>
            <person name="Land M."/>
            <person name="Hauser L."/>
            <person name="Kyrpides N."/>
            <person name="Mikhailova N."/>
            <person name="Hersman L."/>
            <person name="Dubois J."/>
            <person name="Maurice P."/>
            <person name="Richardson P."/>
        </authorList>
    </citation>
    <scope>NUCLEOTIDE SEQUENCE [LARGE SCALE GENOMIC DNA]</scope>
    <source>
        <strain evidence="6">Ymp</strain>
    </source>
</reference>
<dbReference type="FunFam" id="3.30.70.270:FF:000001">
    <property type="entry name" value="Diguanylate cyclase domain protein"/>
    <property type="match status" value="1"/>
</dbReference>
<dbReference type="NCBIfam" id="TIGR00254">
    <property type="entry name" value="GGDEF"/>
    <property type="match status" value="1"/>
</dbReference>
<dbReference type="GO" id="GO:0005886">
    <property type="term" value="C:plasma membrane"/>
    <property type="evidence" value="ECO:0007669"/>
    <property type="project" value="UniProtKB-SubCell"/>
</dbReference>
<dbReference type="Pfam" id="PF07695">
    <property type="entry name" value="7TMR-DISM_7TM"/>
    <property type="match status" value="1"/>
</dbReference>
<protein>
    <recommendedName>
        <fullName evidence="3">diguanylate cyclase</fullName>
        <ecNumber evidence="3">2.7.7.65</ecNumber>
    </recommendedName>
</protein>
<keyword evidence="4" id="KW-1133">Transmembrane helix</keyword>
<dbReference type="KEGG" id="pmy:Pmen_2730"/>
<dbReference type="AlphaFoldDB" id="A4XVW9"/>
<dbReference type="PATRIC" id="fig|399739.8.peg.2760"/>
<evidence type="ECO:0000313" key="6">
    <source>
        <dbReference type="EMBL" id="ABP85485.1"/>
    </source>
</evidence>
<comment type="cofactor">
    <cofactor evidence="1">
        <name>Mg(2+)</name>
        <dbReference type="ChEBI" id="CHEBI:18420"/>
    </cofactor>
</comment>
<feature type="transmembrane region" description="Helical" evidence="4">
    <location>
        <begin position="316"/>
        <end position="336"/>
    </location>
</feature>
<evidence type="ECO:0000256" key="1">
    <source>
        <dbReference type="ARBA" id="ARBA00001946"/>
    </source>
</evidence>
<dbReference type="InterPro" id="IPR050469">
    <property type="entry name" value="Diguanylate_Cyclase"/>
</dbReference>
<feature type="domain" description="GGDEF" evidence="5">
    <location>
        <begin position="498"/>
        <end position="632"/>
    </location>
</feature>
<dbReference type="PANTHER" id="PTHR45138:SF24">
    <property type="entry name" value="DIGUANYLATE CYCLASE DGCC-RELATED"/>
    <property type="match status" value="1"/>
</dbReference>
<dbReference type="PROSITE" id="PS50887">
    <property type="entry name" value="GGDEF"/>
    <property type="match status" value="1"/>
</dbReference>
<dbReference type="GO" id="GO:1902201">
    <property type="term" value="P:negative regulation of bacterial-type flagellum-dependent cell motility"/>
    <property type="evidence" value="ECO:0007669"/>
    <property type="project" value="TreeGrafter"/>
</dbReference>
<dbReference type="OrthoDB" id="9803824at2"/>
<dbReference type="EC" id="2.7.7.65" evidence="3"/>
<dbReference type="PANTHER" id="PTHR45138">
    <property type="entry name" value="REGULATORY COMPONENTS OF SENSORY TRANSDUCTION SYSTEM"/>
    <property type="match status" value="1"/>
</dbReference>
<dbReference type="InterPro" id="IPR043128">
    <property type="entry name" value="Rev_trsase/Diguanyl_cyclase"/>
</dbReference>
<dbReference type="Gene3D" id="2.60.40.2380">
    <property type="match status" value="1"/>
</dbReference>
<evidence type="ECO:0000259" key="5">
    <source>
        <dbReference type="PROSITE" id="PS50887"/>
    </source>
</evidence>
<dbReference type="CDD" id="cd01949">
    <property type="entry name" value="GGDEF"/>
    <property type="match status" value="1"/>
</dbReference>
<sequence length="638" mass="71481">MPSRHNAANSPASTRTEQLTATLRLLLLMLLPVLAWAESLPLPIGQTPVLPGPYMQVWQDPQGQADFAQVSALPDSAWRDVGRRDASFGYGGSAYWLRLDLHNPHSRPFGWVLLIGNPLLDQLDAYGLDGERVYRAGDQRPFDWRWVEHRQLVLPLNLETGETRRIWLRMQTDGSANLSASLMTREAFDHQEQRSLLLQGLFFGALLAMFVYNLSIFCITHDRNYLWYSLFVAGFSLYQFIQLGFALQWLWPNAMAWHQLSFPLSSALATLFGIHFTQGVLELDKAPAPYRWVVQSLKACTWLVVAMALFGPYTPALFGSFILLGACAVAAFLITLLRWRAGFAAARLFALGWFVLIAASLASILSGTGLLPYSLLTLHAQQIGGLIEMTVFSIALAARIRHIQEAKRQAQTQLIAQERHLRAEQARHLELQTQISESLEQRVQERTATLQETLHQLSNANLRLAELNRRDGLTGLFNRQTLSEELTRACARAERGKQSVAILMLDLDHFKQVNDRYGHLAGDACLRHAAQRIQQRLRSSDLLARFGGEEFVALLDNTSLDGALDLAEQLRDDLARHPCPYQQHSIPLSLSIGLHAGVPHDPSCGEHWLDLADRALYRAKAGGRNQVVSYEAKAFDGA</sequence>
<dbReference type="InterPro" id="IPR011622">
    <property type="entry name" value="7TMR_DISM_rcpt_extracell_dom2"/>
</dbReference>
<comment type="subcellular location">
    <subcellularLocation>
        <location evidence="2">Cell inner membrane</location>
    </subcellularLocation>
</comment>
<feature type="transmembrane region" description="Helical" evidence="4">
    <location>
        <begin position="226"/>
        <end position="251"/>
    </location>
</feature>
<name>A4XVW9_ECTM1</name>
<accession>A4XVW9</accession>
<dbReference type="SUPFAM" id="SSF55073">
    <property type="entry name" value="Nucleotide cyclase"/>
    <property type="match status" value="1"/>
</dbReference>
<feature type="transmembrane region" description="Helical" evidence="4">
    <location>
        <begin position="196"/>
        <end position="219"/>
    </location>
</feature>
<dbReference type="InterPro" id="IPR000160">
    <property type="entry name" value="GGDEF_dom"/>
</dbReference>
<dbReference type="SMART" id="SM00267">
    <property type="entry name" value="GGDEF"/>
    <property type="match status" value="1"/>
</dbReference>
<evidence type="ECO:0000256" key="2">
    <source>
        <dbReference type="ARBA" id="ARBA00004533"/>
    </source>
</evidence>
<dbReference type="eggNOG" id="COG3706">
    <property type="taxonomic scope" value="Bacteria"/>
</dbReference>
<keyword evidence="4" id="KW-0472">Membrane</keyword>
<keyword evidence="4" id="KW-0812">Transmembrane</keyword>
<dbReference type="GO" id="GO:0043709">
    <property type="term" value="P:cell adhesion involved in single-species biofilm formation"/>
    <property type="evidence" value="ECO:0007669"/>
    <property type="project" value="TreeGrafter"/>
</dbReference>
<dbReference type="Pfam" id="PF07696">
    <property type="entry name" value="7TMR-DISMED2"/>
    <property type="match status" value="1"/>
</dbReference>
<organism evidence="6">
    <name type="scientific">Ectopseudomonas mendocina (strain ymp)</name>
    <name type="common">Pseudomonas mendocina</name>
    <dbReference type="NCBI Taxonomy" id="399739"/>
    <lineage>
        <taxon>Bacteria</taxon>
        <taxon>Pseudomonadati</taxon>
        <taxon>Pseudomonadota</taxon>
        <taxon>Gammaproteobacteria</taxon>
        <taxon>Pseudomonadales</taxon>
        <taxon>Pseudomonadaceae</taxon>
        <taxon>Ectopseudomonas</taxon>
    </lineage>
</organism>
<dbReference type="InterPro" id="IPR029787">
    <property type="entry name" value="Nucleotide_cyclase"/>
</dbReference>
<dbReference type="Pfam" id="PF00990">
    <property type="entry name" value="GGDEF"/>
    <property type="match status" value="1"/>
</dbReference>
<gene>
    <name evidence="6" type="ordered locus">Pmen_2730</name>
</gene>
<dbReference type="Gene3D" id="3.30.70.270">
    <property type="match status" value="1"/>
</dbReference>